<evidence type="ECO:0000313" key="1">
    <source>
        <dbReference type="EMBL" id="GEM40867.1"/>
    </source>
</evidence>
<comment type="caution">
    <text evidence="1">The sequence shown here is derived from an EMBL/GenBank/DDBJ whole genome shotgun (WGS) entry which is preliminary data.</text>
</comment>
<gene>
    <name evidence="1" type="ORF">NN4_53860</name>
</gene>
<organism evidence="1 2">
    <name type="scientific">Nocardia ninae NBRC 108245</name>
    <dbReference type="NCBI Taxonomy" id="1210091"/>
    <lineage>
        <taxon>Bacteria</taxon>
        <taxon>Bacillati</taxon>
        <taxon>Actinomycetota</taxon>
        <taxon>Actinomycetes</taxon>
        <taxon>Mycobacteriales</taxon>
        <taxon>Nocardiaceae</taxon>
        <taxon>Nocardia</taxon>
    </lineage>
</organism>
<protein>
    <submittedName>
        <fullName evidence="1">Uncharacterized protein</fullName>
    </submittedName>
</protein>
<name>A0A511ML51_9NOCA</name>
<dbReference type="EMBL" id="BJXA01000042">
    <property type="protein sequence ID" value="GEM40867.1"/>
    <property type="molecule type" value="Genomic_DNA"/>
</dbReference>
<accession>A0A511ML51</accession>
<sequence length="146" mass="15331">MHNGSRIIRAVIAATVLVSVLFMAVIVWAGRQVGDDAADASPSVTAPPFPLGWLTKSTLYLPNGDTVPDLYAELPPSAVEPAVPEGSALFDCRVDGNQLCGVDAYVTGPYGEPMRVAPGYWGYHCLGEIGNPGARAALGMVEIECQ</sequence>
<dbReference type="AlphaFoldDB" id="A0A511ML51"/>
<reference evidence="1 2" key="1">
    <citation type="submission" date="2019-07" db="EMBL/GenBank/DDBJ databases">
        <title>Whole genome shotgun sequence of Nocardia ninae NBRC 108245.</title>
        <authorList>
            <person name="Hosoyama A."/>
            <person name="Uohara A."/>
            <person name="Ohji S."/>
            <person name="Ichikawa N."/>
        </authorList>
    </citation>
    <scope>NUCLEOTIDE SEQUENCE [LARGE SCALE GENOMIC DNA]</scope>
    <source>
        <strain evidence="1 2">NBRC 108245</strain>
    </source>
</reference>
<keyword evidence="2" id="KW-1185">Reference proteome</keyword>
<proteinExistence type="predicted"/>
<evidence type="ECO:0000313" key="2">
    <source>
        <dbReference type="Proteomes" id="UP000321424"/>
    </source>
</evidence>
<dbReference type="Proteomes" id="UP000321424">
    <property type="component" value="Unassembled WGS sequence"/>
</dbReference>